<dbReference type="RefSeq" id="XP_040631950.1">
    <property type="nucleotide sequence ID" value="XM_040768003.1"/>
</dbReference>
<sequence>MAGNTRSTPDDVLPRRPSSISHIQQFLRKRFSLKEDFPVRTRRASGLTEHFNFFRSRGPSKTAPSAMETVASMSPITPSSPMTAADISLRRRSVSFAPKTPSRLAQSMLPLSPPITPNKESFSDAQVDDRISIELPHHATALSNAPRPLSFAASSLKRGRKPPPAALDLSPRKVLTPATRTKQDVAEKKKPGRLNVKILESIARRGGQVPPAAVADQNALSATSPPNMRPVGTPKEEFGAQIGMLGLGMVASPLPLSALSPRPPAARSGTANVSHGQASAAAPITAIHMGRQMTFAPLPPEPDELGRCTLIDEEGEPSMVFPREIQDWIYMPWVYWGMICGRPFNLWFEPRK</sequence>
<protein>
    <submittedName>
        <fullName evidence="1">Uncharacterized protein</fullName>
    </submittedName>
</protein>
<dbReference type="HOGENOM" id="CLU_787597_0_0_1"/>
<dbReference type="AlphaFoldDB" id="M5G464"/>
<dbReference type="GeneID" id="63683065"/>
<evidence type="ECO:0000313" key="2">
    <source>
        <dbReference type="Proteomes" id="UP000030653"/>
    </source>
</evidence>
<reference evidence="1 2" key="1">
    <citation type="journal article" date="2012" name="Science">
        <title>The Paleozoic origin of enzymatic lignin decomposition reconstructed from 31 fungal genomes.</title>
        <authorList>
            <person name="Floudas D."/>
            <person name="Binder M."/>
            <person name="Riley R."/>
            <person name="Barry K."/>
            <person name="Blanchette R.A."/>
            <person name="Henrissat B."/>
            <person name="Martinez A.T."/>
            <person name="Otillar R."/>
            <person name="Spatafora J.W."/>
            <person name="Yadav J.S."/>
            <person name="Aerts A."/>
            <person name="Benoit I."/>
            <person name="Boyd A."/>
            <person name="Carlson A."/>
            <person name="Copeland A."/>
            <person name="Coutinho P.M."/>
            <person name="de Vries R.P."/>
            <person name="Ferreira P."/>
            <person name="Findley K."/>
            <person name="Foster B."/>
            <person name="Gaskell J."/>
            <person name="Glotzer D."/>
            <person name="Gorecki P."/>
            <person name="Heitman J."/>
            <person name="Hesse C."/>
            <person name="Hori C."/>
            <person name="Igarashi K."/>
            <person name="Jurgens J.A."/>
            <person name="Kallen N."/>
            <person name="Kersten P."/>
            <person name="Kohler A."/>
            <person name="Kuees U."/>
            <person name="Kumar T.K.A."/>
            <person name="Kuo A."/>
            <person name="LaButti K."/>
            <person name="Larrondo L.F."/>
            <person name="Lindquist E."/>
            <person name="Ling A."/>
            <person name="Lombard V."/>
            <person name="Lucas S."/>
            <person name="Lundell T."/>
            <person name="Martin R."/>
            <person name="McLaughlin D.J."/>
            <person name="Morgenstern I."/>
            <person name="Morin E."/>
            <person name="Murat C."/>
            <person name="Nagy L.G."/>
            <person name="Nolan M."/>
            <person name="Ohm R.A."/>
            <person name="Patyshakuliyeva A."/>
            <person name="Rokas A."/>
            <person name="Ruiz-Duenas F.J."/>
            <person name="Sabat G."/>
            <person name="Salamov A."/>
            <person name="Samejima M."/>
            <person name="Schmutz J."/>
            <person name="Slot J.C."/>
            <person name="St John F."/>
            <person name="Stenlid J."/>
            <person name="Sun H."/>
            <person name="Sun S."/>
            <person name="Syed K."/>
            <person name="Tsang A."/>
            <person name="Wiebenga A."/>
            <person name="Young D."/>
            <person name="Pisabarro A."/>
            <person name="Eastwood D.C."/>
            <person name="Martin F."/>
            <person name="Cullen D."/>
            <person name="Grigoriev I.V."/>
            <person name="Hibbett D.S."/>
        </authorList>
    </citation>
    <scope>NUCLEOTIDE SEQUENCE [LARGE SCALE GENOMIC DNA]</scope>
    <source>
        <strain evidence="1 2">DJM-731 SS1</strain>
    </source>
</reference>
<dbReference type="Proteomes" id="UP000030653">
    <property type="component" value="Unassembled WGS sequence"/>
</dbReference>
<dbReference type="OrthoDB" id="10486129at2759"/>
<organism evidence="1 2">
    <name type="scientific">Dacryopinax primogenitus (strain DJM 731)</name>
    <name type="common">Brown rot fungus</name>
    <dbReference type="NCBI Taxonomy" id="1858805"/>
    <lineage>
        <taxon>Eukaryota</taxon>
        <taxon>Fungi</taxon>
        <taxon>Dikarya</taxon>
        <taxon>Basidiomycota</taxon>
        <taxon>Agaricomycotina</taxon>
        <taxon>Dacrymycetes</taxon>
        <taxon>Dacrymycetales</taxon>
        <taxon>Dacrymycetaceae</taxon>
        <taxon>Dacryopinax</taxon>
    </lineage>
</organism>
<name>M5G464_DACPD</name>
<accession>M5G464</accession>
<dbReference type="EMBL" id="JH795857">
    <property type="protein sequence ID" value="EJU05056.1"/>
    <property type="molecule type" value="Genomic_DNA"/>
</dbReference>
<evidence type="ECO:0000313" key="1">
    <source>
        <dbReference type="EMBL" id="EJU05056.1"/>
    </source>
</evidence>
<keyword evidence="2" id="KW-1185">Reference proteome</keyword>
<proteinExistence type="predicted"/>
<gene>
    <name evidence="1" type="ORF">DACRYDRAFT_104944</name>
</gene>